<proteinExistence type="predicted"/>
<organism evidence="1 2">
    <name type="scientific">Persicobacter diffluens</name>
    <dbReference type="NCBI Taxonomy" id="981"/>
    <lineage>
        <taxon>Bacteria</taxon>
        <taxon>Pseudomonadati</taxon>
        <taxon>Bacteroidota</taxon>
        <taxon>Cytophagia</taxon>
        <taxon>Cytophagales</taxon>
        <taxon>Persicobacteraceae</taxon>
        <taxon>Persicobacter</taxon>
    </lineage>
</organism>
<dbReference type="AlphaFoldDB" id="A0AAN4W0X4"/>
<dbReference type="Proteomes" id="UP001310022">
    <property type="component" value="Unassembled WGS sequence"/>
</dbReference>
<comment type="caution">
    <text evidence="1">The sequence shown here is derived from an EMBL/GenBank/DDBJ whole genome shotgun (WGS) entry which is preliminary data.</text>
</comment>
<protein>
    <submittedName>
        <fullName evidence="1">Uncharacterized protein</fullName>
    </submittedName>
</protein>
<gene>
    <name evidence="1" type="ORF">PEDI_36340</name>
</gene>
<keyword evidence="2" id="KW-1185">Reference proteome</keyword>
<reference evidence="1 2" key="1">
    <citation type="submission" date="2021-12" db="EMBL/GenBank/DDBJ databases">
        <title>Genome sequencing of bacteria with rrn-lacking chromosome and rrn-plasmid.</title>
        <authorList>
            <person name="Anda M."/>
            <person name="Iwasaki W."/>
        </authorList>
    </citation>
    <scope>NUCLEOTIDE SEQUENCE [LARGE SCALE GENOMIC DNA]</scope>
    <source>
        <strain evidence="1 2">NBRC 15940</strain>
    </source>
</reference>
<dbReference type="RefSeq" id="WP_338238291.1">
    <property type="nucleotide sequence ID" value="NZ_BQKE01000002.1"/>
</dbReference>
<name>A0AAN4W0X4_9BACT</name>
<accession>A0AAN4W0X4</accession>
<evidence type="ECO:0000313" key="1">
    <source>
        <dbReference type="EMBL" id="GJM63082.1"/>
    </source>
</evidence>
<sequence length="674" mass="74442">MRKGIDEKQVFVPLGYSFINGELSVLKNGGMNTYEGQQGLRELLDEFHNLSEAESLLQTPYMGIFLFWAFMFKGQGDLQAQTTLWGHTTGDYAVLSQSSPKLITKTVYYGLTAKLTGCHENNNTCYSMAELDGTNCLPVKMYNSTSTSDNTVKIEGRDFSKISGTGVVTDSNLKLLSDQEFESFKYDVSSFSFYTERVKACSPSSTGGAGAYAVNNVDNYFKRSNLAFTIYYYLHRINTTLSPSVIGNAEGQLVLDAPEILNFIIQEGSYQWQFTACGIEQDFILISQGARLQLDLKELPAANWEISVSGGGLISQPVYYENGNDLLAGTGRSLRNADVAVFHDRPRGDYDRGKFANSKSIAVGLSDARCNTKTREVFYASTANGRSLHNADVEVSHSRLRGDYDRGICTGSHPTDRGLSDARTARCNTKIREVYYASAGTGRSLRNADVAVFHDRLGTGRSLRNVAFPAFHDRLRGDYDRGLCTGSNPTELGLSDARTARCNTKTREVFDACAGTGRSLRNADFAVFHDRPRGDYDRGLFTGSNPTELGLSDARTARCNTKIREVYYASAGTGRSLRNMDFPVFHDRPSGDYDQGLCTGSKPTDRGLSDARTARCNTKTREVFFASEVTGRSLRNVDFPAFQGRLRGDYDRGERLAFKNLPSTTAQSLQSSTY</sequence>
<dbReference type="EMBL" id="BQKE01000002">
    <property type="protein sequence ID" value="GJM63082.1"/>
    <property type="molecule type" value="Genomic_DNA"/>
</dbReference>
<evidence type="ECO:0000313" key="2">
    <source>
        <dbReference type="Proteomes" id="UP001310022"/>
    </source>
</evidence>